<dbReference type="EMBL" id="GEBQ01008463">
    <property type="protein sequence ID" value="JAT31514.1"/>
    <property type="molecule type" value="Transcribed_RNA"/>
</dbReference>
<feature type="signal peptide" evidence="1">
    <location>
        <begin position="1"/>
        <end position="21"/>
    </location>
</feature>
<accession>A0A1B6M6K0</accession>
<keyword evidence="1" id="KW-0732">Signal</keyword>
<organism evidence="2">
    <name type="scientific">Graphocephala atropunctata</name>
    <dbReference type="NCBI Taxonomy" id="36148"/>
    <lineage>
        <taxon>Eukaryota</taxon>
        <taxon>Metazoa</taxon>
        <taxon>Ecdysozoa</taxon>
        <taxon>Arthropoda</taxon>
        <taxon>Hexapoda</taxon>
        <taxon>Insecta</taxon>
        <taxon>Pterygota</taxon>
        <taxon>Neoptera</taxon>
        <taxon>Paraneoptera</taxon>
        <taxon>Hemiptera</taxon>
        <taxon>Auchenorrhyncha</taxon>
        <taxon>Membracoidea</taxon>
        <taxon>Cicadellidae</taxon>
        <taxon>Cicadellinae</taxon>
        <taxon>Cicadellini</taxon>
        <taxon>Graphocephala</taxon>
    </lineage>
</organism>
<evidence type="ECO:0000313" key="2">
    <source>
        <dbReference type="EMBL" id="JAT31514.1"/>
    </source>
</evidence>
<reference evidence="2" key="1">
    <citation type="submission" date="2015-11" db="EMBL/GenBank/DDBJ databases">
        <title>De novo transcriptome assembly of four potential Pierce s Disease insect vectors from Arizona vineyards.</title>
        <authorList>
            <person name="Tassone E.E."/>
        </authorList>
    </citation>
    <scope>NUCLEOTIDE SEQUENCE</scope>
</reference>
<name>A0A1B6M6K0_9HEMI</name>
<proteinExistence type="predicted"/>
<sequence length="131" mass="14522">MLSQSLLCLQLCFHLCLYVQAANREYRLHSSVKHSQTKTDLNTNESSVFSTARLSVTMQTLVSSTSSLRFSSSSLDVFFFLASRVGGNLYQIPRRCCLSLAVLLAMWGSHPLKPPALYILAVQEPGLTYTG</sequence>
<feature type="chain" id="PRO_5008587933" evidence="1">
    <location>
        <begin position="22"/>
        <end position="131"/>
    </location>
</feature>
<dbReference type="AlphaFoldDB" id="A0A1B6M6K0"/>
<gene>
    <name evidence="2" type="ORF">g.31241</name>
</gene>
<evidence type="ECO:0000256" key="1">
    <source>
        <dbReference type="SAM" id="SignalP"/>
    </source>
</evidence>
<protein>
    <submittedName>
        <fullName evidence="2">Uncharacterized protein</fullName>
    </submittedName>
</protein>